<evidence type="ECO:0000313" key="13">
    <source>
        <dbReference type="Proteomes" id="UP000272464"/>
    </source>
</evidence>
<keyword evidence="3 10" id="KW-0285">Flavoprotein</keyword>
<evidence type="ECO:0000256" key="6">
    <source>
        <dbReference type="ARBA" id="ARBA00022827"/>
    </source>
</evidence>
<evidence type="ECO:0000256" key="4">
    <source>
        <dbReference type="ARBA" id="ARBA00022679"/>
    </source>
</evidence>
<evidence type="ECO:0000256" key="2">
    <source>
        <dbReference type="ARBA" id="ARBA00016337"/>
    </source>
</evidence>
<sequence length="335" mass="38235">MSTLRTESPAWTTEFRAMNTRVEVHLSVSELSQFKTYALRVQNWFEVQERRFSRFISTSELCNLNASSGWVNVSPAMSEVLSLARQFTRLSEGAFKPAILPELEWLGYDRTFEELETHQSRKRNGESSVEAIPSRRWLFDPVTRMFRRDPGTTLDLGGIVKSWCVQEISKWLRAQSDIEAFCINAGGDLTVWNRHASGKRWTIQIEDPFEPQRDIVGLELHSGAAATSSRTKRKWVGPNGVEVHHLIDPRTGSSAEGNIVQCTVLGSHLPECEVISKSMCILGEIEGLAWLTRQNLTHTLIWVDEEFRIHYRGPKDQLEPITAKLKLDFVHDIQI</sequence>
<gene>
    <name evidence="12" type="ORF">EJP77_13445</name>
</gene>
<evidence type="ECO:0000313" key="12">
    <source>
        <dbReference type="EMBL" id="RUT29821.1"/>
    </source>
</evidence>
<dbReference type="InterPro" id="IPR003374">
    <property type="entry name" value="ApbE-like_sf"/>
</dbReference>
<dbReference type="GO" id="GO:0046872">
    <property type="term" value="F:metal ion binding"/>
    <property type="evidence" value="ECO:0007669"/>
    <property type="project" value="UniProtKB-UniRule"/>
</dbReference>
<keyword evidence="13" id="KW-1185">Reference proteome</keyword>
<evidence type="ECO:0000256" key="8">
    <source>
        <dbReference type="ARBA" id="ARBA00031306"/>
    </source>
</evidence>
<dbReference type="EMBL" id="RZNX01000005">
    <property type="protein sequence ID" value="RUT29821.1"/>
    <property type="molecule type" value="Genomic_DNA"/>
</dbReference>
<dbReference type="Pfam" id="PF02424">
    <property type="entry name" value="ApbE"/>
    <property type="match status" value="1"/>
</dbReference>
<evidence type="ECO:0000256" key="11">
    <source>
        <dbReference type="PIRSR" id="PIRSR006268-2"/>
    </source>
</evidence>
<keyword evidence="7 10" id="KW-0460">Magnesium</keyword>
<dbReference type="OrthoDB" id="9778595at2"/>
<organism evidence="12 13">
    <name type="scientific">Paenibacillus zeisoli</name>
    <dbReference type="NCBI Taxonomy" id="2496267"/>
    <lineage>
        <taxon>Bacteria</taxon>
        <taxon>Bacillati</taxon>
        <taxon>Bacillota</taxon>
        <taxon>Bacilli</taxon>
        <taxon>Bacillales</taxon>
        <taxon>Paenibacillaceae</taxon>
        <taxon>Paenibacillus</taxon>
    </lineage>
</organism>
<dbReference type="EC" id="2.7.1.180" evidence="1 10"/>
<comment type="caution">
    <text evidence="12">The sequence shown here is derived from an EMBL/GenBank/DDBJ whole genome shotgun (WGS) entry which is preliminary data.</text>
</comment>
<dbReference type="PIRSF" id="PIRSF006268">
    <property type="entry name" value="ApbE"/>
    <property type="match status" value="1"/>
</dbReference>
<comment type="catalytic activity">
    <reaction evidence="9 10">
        <text>L-threonyl-[protein] + FAD = FMN-L-threonyl-[protein] + AMP + H(+)</text>
        <dbReference type="Rhea" id="RHEA:36847"/>
        <dbReference type="Rhea" id="RHEA-COMP:11060"/>
        <dbReference type="Rhea" id="RHEA-COMP:11061"/>
        <dbReference type="ChEBI" id="CHEBI:15378"/>
        <dbReference type="ChEBI" id="CHEBI:30013"/>
        <dbReference type="ChEBI" id="CHEBI:57692"/>
        <dbReference type="ChEBI" id="CHEBI:74257"/>
        <dbReference type="ChEBI" id="CHEBI:456215"/>
        <dbReference type="EC" id="2.7.1.180"/>
    </reaction>
</comment>
<evidence type="ECO:0000256" key="10">
    <source>
        <dbReference type="PIRNR" id="PIRNR006268"/>
    </source>
</evidence>
<dbReference type="PANTHER" id="PTHR30040">
    <property type="entry name" value="THIAMINE BIOSYNTHESIS LIPOPROTEIN APBE"/>
    <property type="match status" value="1"/>
</dbReference>
<dbReference type="SUPFAM" id="SSF143631">
    <property type="entry name" value="ApbE-like"/>
    <property type="match status" value="1"/>
</dbReference>
<dbReference type="GO" id="GO:0016740">
    <property type="term" value="F:transferase activity"/>
    <property type="evidence" value="ECO:0007669"/>
    <property type="project" value="UniProtKB-UniRule"/>
</dbReference>
<evidence type="ECO:0000256" key="1">
    <source>
        <dbReference type="ARBA" id="ARBA00011955"/>
    </source>
</evidence>
<evidence type="ECO:0000256" key="7">
    <source>
        <dbReference type="ARBA" id="ARBA00022842"/>
    </source>
</evidence>
<dbReference type="Proteomes" id="UP000272464">
    <property type="component" value="Unassembled WGS sequence"/>
</dbReference>
<proteinExistence type="inferred from homology"/>
<dbReference type="PANTHER" id="PTHR30040:SF2">
    <property type="entry name" value="FAD:PROTEIN FMN TRANSFERASE"/>
    <property type="match status" value="1"/>
</dbReference>
<comment type="cofactor">
    <cofactor evidence="11">
        <name>Mg(2+)</name>
        <dbReference type="ChEBI" id="CHEBI:18420"/>
    </cofactor>
    <cofactor evidence="11">
        <name>Mn(2+)</name>
        <dbReference type="ChEBI" id="CHEBI:29035"/>
    </cofactor>
    <text evidence="11">Magnesium. Can also use manganese.</text>
</comment>
<keyword evidence="6 10" id="KW-0274">FAD</keyword>
<evidence type="ECO:0000256" key="5">
    <source>
        <dbReference type="ARBA" id="ARBA00022723"/>
    </source>
</evidence>
<feature type="binding site" evidence="11">
    <location>
        <position position="158"/>
    </location>
    <ligand>
        <name>Mg(2+)</name>
        <dbReference type="ChEBI" id="CHEBI:18420"/>
    </ligand>
</feature>
<dbReference type="AlphaFoldDB" id="A0A3S1D821"/>
<reference evidence="12 13" key="1">
    <citation type="submission" date="2018-12" db="EMBL/GenBank/DDBJ databases">
        <authorList>
            <person name="Sun L."/>
            <person name="Chen Z."/>
        </authorList>
    </citation>
    <scope>NUCLEOTIDE SEQUENCE [LARGE SCALE GENOMIC DNA]</scope>
    <source>
        <strain evidence="12 13">3-5-3</strain>
    </source>
</reference>
<dbReference type="Gene3D" id="3.10.520.10">
    <property type="entry name" value="ApbE-like domains"/>
    <property type="match status" value="1"/>
</dbReference>
<dbReference type="InterPro" id="IPR024932">
    <property type="entry name" value="ApbE"/>
</dbReference>
<keyword evidence="5 10" id="KW-0479">Metal-binding</keyword>
<evidence type="ECO:0000256" key="9">
    <source>
        <dbReference type="ARBA" id="ARBA00048540"/>
    </source>
</evidence>
<accession>A0A3S1D821</accession>
<evidence type="ECO:0000256" key="3">
    <source>
        <dbReference type="ARBA" id="ARBA00022630"/>
    </source>
</evidence>
<protein>
    <recommendedName>
        <fullName evidence="2 10">FAD:protein FMN transferase</fullName>
        <ecNumber evidence="1 10">2.7.1.180</ecNumber>
    </recommendedName>
    <alternativeName>
        <fullName evidence="8 10">Flavin transferase</fullName>
    </alternativeName>
</protein>
<keyword evidence="4 10" id="KW-0808">Transferase</keyword>
<comment type="similarity">
    <text evidence="10">Belongs to the ApbE family.</text>
</comment>
<name>A0A3S1D821_9BACL</name>